<comment type="cofactor">
    <cofactor evidence="1">
        <name>pantetheine 4'-phosphate</name>
        <dbReference type="ChEBI" id="CHEBI:47942"/>
    </cofactor>
</comment>
<dbReference type="Pfam" id="PF13193">
    <property type="entry name" value="AMP-binding_C"/>
    <property type="match status" value="1"/>
</dbReference>
<evidence type="ECO:0000259" key="7">
    <source>
        <dbReference type="PROSITE" id="PS50075"/>
    </source>
</evidence>
<dbReference type="GO" id="GO:0017000">
    <property type="term" value="P:antibiotic biosynthetic process"/>
    <property type="evidence" value="ECO:0007669"/>
    <property type="project" value="UniProtKB-KW"/>
</dbReference>
<dbReference type="GO" id="GO:0008610">
    <property type="term" value="P:lipid biosynthetic process"/>
    <property type="evidence" value="ECO:0007669"/>
    <property type="project" value="UniProtKB-ARBA"/>
</dbReference>
<dbReference type="SMART" id="SM00823">
    <property type="entry name" value="PKS_PP"/>
    <property type="match status" value="2"/>
</dbReference>
<dbReference type="InterPro" id="IPR009081">
    <property type="entry name" value="PP-bd_ACP"/>
</dbReference>
<dbReference type="FunFam" id="3.40.50.12780:FF:000012">
    <property type="entry name" value="Non-ribosomal peptide synthetase"/>
    <property type="match status" value="1"/>
</dbReference>
<dbReference type="Gene3D" id="3.40.50.980">
    <property type="match status" value="2"/>
</dbReference>
<dbReference type="InterPro" id="IPR025110">
    <property type="entry name" value="AMP-bd_C"/>
</dbReference>
<dbReference type="InterPro" id="IPR006162">
    <property type="entry name" value="Ppantetheine_attach_site"/>
</dbReference>
<dbReference type="InterPro" id="IPR036736">
    <property type="entry name" value="ACP-like_sf"/>
</dbReference>
<dbReference type="InterPro" id="IPR045851">
    <property type="entry name" value="AMP-bd_C_sf"/>
</dbReference>
<dbReference type="InterPro" id="IPR001242">
    <property type="entry name" value="Condensation_dom"/>
</dbReference>
<feature type="domain" description="Carrier" evidence="7">
    <location>
        <begin position="1545"/>
        <end position="1619"/>
    </location>
</feature>
<dbReference type="InterPro" id="IPR020845">
    <property type="entry name" value="AMP-binding_CS"/>
</dbReference>
<reference evidence="9" key="1">
    <citation type="submission" date="2017-05" db="EMBL/GenBank/DDBJ databases">
        <authorList>
            <person name="Sung H."/>
        </authorList>
    </citation>
    <scope>NUCLEOTIDE SEQUENCE [LARGE SCALE GENOMIC DNA]</scope>
    <source>
        <strain evidence="9">AR23208</strain>
    </source>
</reference>
<dbReference type="Pfam" id="PF00550">
    <property type="entry name" value="PP-binding"/>
    <property type="match status" value="2"/>
</dbReference>
<dbReference type="Gene3D" id="3.30.559.30">
    <property type="entry name" value="Nonribosomal peptide synthetase, condensation domain"/>
    <property type="match status" value="3"/>
</dbReference>
<dbReference type="NCBIfam" id="TIGR01733">
    <property type="entry name" value="AA-adenyl-dom"/>
    <property type="match status" value="1"/>
</dbReference>
<dbReference type="GO" id="GO:0005737">
    <property type="term" value="C:cytoplasm"/>
    <property type="evidence" value="ECO:0007669"/>
    <property type="project" value="TreeGrafter"/>
</dbReference>
<evidence type="ECO:0000313" key="8">
    <source>
        <dbReference type="EMBL" id="ARU60860.1"/>
    </source>
</evidence>
<dbReference type="Gene3D" id="3.30.300.30">
    <property type="match status" value="1"/>
</dbReference>
<evidence type="ECO:0000256" key="3">
    <source>
        <dbReference type="ARBA" id="ARBA00022450"/>
    </source>
</evidence>
<evidence type="ECO:0000256" key="6">
    <source>
        <dbReference type="SAM" id="MobiDB-lite"/>
    </source>
</evidence>
<dbReference type="Proteomes" id="UP000195437">
    <property type="component" value="Chromosome"/>
</dbReference>
<keyword evidence="9" id="KW-1185">Reference proteome</keyword>
<dbReference type="GO" id="GO:0043041">
    <property type="term" value="P:amino acid activation for nonribosomal peptide biosynthetic process"/>
    <property type="evidence" value="ECO:0007669"/>
    <property type="project" value="TreeGrafter"/>
</dbReference>
<dbReference type="GO" id="GO:0031177">
    <property type="term" value="F:phosphopantetheine binding"/>
    <property type="evidence" value="ECO:0007669"/>
    <property type="project" value="InterPro"/>
</dbReference>
<dbReference type="Gene3D" id="2.30.38.10">
    <property type="entry name" value="Luciferase, Domain 3"/>
    <property type="match status" value="1"/>
</dbReference>
<keyword evidence="5" id="KW-0045">Antibiotic biosynthesis</keyword>
<keyword evidence="4" id="KW-0597">Phosphoprotein</keyword>
<dbReference type="OrthoDB" id="9765680at2"/>
<dbReference type="CDD" id="cd17646">
    <property type="entry name" value="A_NRPS_AB3403-like"/>
    <property type="match status" value="1"/>
</dbReference>
<proteinExistence type="inferred from homology"/>
<organism evidence="8 9">
    <name type="scientific">Tumebacillus avium</name>
    <dbReference type="NCBI Taxonomy" id="1903704"/>
    <lineage>
        <taxon>Bacteria</taxon>
        <taxon>Bacillati</taxon>
        <taxon>Bacillota</taxon>
        <taxon>Bacilli</taxon>
        <taxon>Bacillales</taxon>
        <taxon>Alicyclobacillaceae</taxon>
        <taxon>Tumebacillus</taxon>
    </lineage>
</organism>
<dbReference type="InterPro" id="IPR000873">
    <property type="entry name" value="AMP-dep_synth/lig_dom"/>
</dbReference>
<dbReference type="PANTHER" id="PTHR45527:SF1">
    <property type="entry name" value="FATTY ACID SYNTHASE"/>
    <property type="match status" value="1"/>
</dbReference>
<evidence type="ECO:0000256" key="1">
    <source>
        <dbReference type="ARBA" id="ARBA00001957"/>
    </source>
</evidence>
<dbReference type="PROSITE" id="PS00012">
    <property type="entry name" value="PHOSPHOPANTETHEINE"/>
    <property type="match status" value="2"/>
</dbReference>
<protein>
    <recommendedName>
        <fullName evidence="7">Carrier domain-containing protein</fullName>
    </recommendedName>
</protein>
<evidence type="ECO:0000256" key="5">
    <source>
        <dbReference type="ARBA" id="ARBA00023194"/>
    </source>
</evidence>
<dbReference type="Gene3D" id="3.30.559.10">
    <property type="entry name" value="Chloramphenicol acetyltransferase-like domain"/>
    <property type="match status" value="3"/>
</dbReference>
<dbReference type="PROSITE" id="PS50075">
    <property type="entry name" value="CARRIER"/>
    <property type="match status" value="2"/>
</dbReference>
<dbReference type="FunFam" id="3.40.50.980:FF:000001">
    <property type="entry name" value="Non-ribosomal peptide synthetase"/>
    <property type="match status" value="1"/>
</dbReference>
<dbReference type="Pfam" id="PF00501">
    <property type="entry name" value="AMP-binding"/>
    <property type="match status" value="1"/>
</dbReference>
<comment type="similarity">
    <text evidence="2">Belongs to the ATP-dependent AMP-binding enzyme family.</text>
</comment>
<dbReference type="InterPro" id="IPR010071">
    <property type="entry name" value="AA_adenyl_dom"/>
</dbReference>
<feature type="domain" description="Carrier" evidence="7">
    <location>
        <begin position="986"/>
        <end position="1060"/>
    </location>
</feature>
<dbReference type="FunFam" id="3.40.50.980:FF:000002">
    <property type="entry name" value="Enterobactin synthetase component F"/>
    <property type="match status" value="1"/>
</dbReference>
<dbReference type="GO" id="GO:0044550">
    <property type="term" value="P:secondary metabolite biosynthetic process"/>
    <property type="evidence" value="ECO:0007669"/>
    <property type="project" value="TreeGrafter"/>
</dbReference>
<dbReference type="PANTHER" id="PTHR45527">
    <property type="entry name" value="NONRIBOSOMAL PEPTIDE SYNTHETASE"/>
    <property type="match status" value="1"/>
</dbReference>
<accession>A0A1Y0IKQ7</accession>
<dbReference type="KEGG" id="tum:CBW65_06935"/>
<keyword evidence="3" id="KW-0596">Phosphopantetheine</keyword>
<evidence type="ECO:0000256" key="4">
    <source>
        <dbReference type="ARBA" id="ARBA00022553"/>
    </source>
</evidence>
<dbReference type="GO" id="GO:0003824">
    <property type="term" value="F:catalytic activity"/>
    <property type="evidence" value="ECO:0007669"/>
    <property type="project" value="InterPro"/>
</dbReference>
<evidence type="ECO:0000313" key="9">
    <source>
        <dbReference type="Proteomes" id="UP000195437"/>
    </source>
</evidence>
<name>A0A1Y0IKQ7_9BACL</name>
<dbReference type="InterPro" id="IPR023213">
    <property type="entry name" value="CAT-like_dom_sf"/>
</dbReference>
<dbReference type="SUPFAM" id="SSF47336">
    <property type="entry name" value="ACP-like"/>
    <property type="match status" value="2"/>
</dbReference>
<dbReference type="Pfam" id="PF00668">
    <property type="entry name" value="Condensation"/>
    <property type="match status" value="3"/>
</dbReference>
<gene>
    <name evidence="8" type="ORF">CBW65_06935</name>
</gene>
<dbReference type="SUPFAM" id="SSF56801">
    <property type="entry name" value="Acetyl-CoA synthetase-like"/>
    <property type="match status" value="1"/>
</dbReference>
<dbReference type="InterPro" id="IPR020806">
    <property type="entry name" value="PKS_PP-bd"/>
</dbReference>
<dbReference type="FunFam" id="1.10.1200.10:FF:000005">
    <property type="entry name" value="Nonribosomal peptide synthetase 1"/>
    <property type="match status" value="1"/>
</dbReference>
<dbReference type="SUPFAM" id="SSF52777">
    <property type="entry name" value="CoA-dependent acyltransferases"/>
    <property type="match status" value="6"/>
</dbReference>
<sequence>MLANCRLEDQMMKNSQNVNEQGRKLSYTQETLWLLERMCRETGPAYNEPLVFQMKGHLEADLLIQSLHRLAERHESLRTTFVETVDGLSAIVHDSAPDFAEVVDLRHLSAEQAREQAEKLIAEAYRKPFDLAAGPLIRGIVVLVTEDEYILGITVHHIVTDGWSMGVMLDEIGRNYKALCESGQTAALQPVASYHDYAARLRQDYEQGAFAEKVEYWRSTLQGRTDLLNLPVDRIRPAQQTFSGSTYTVNLPKSKISALIDKSFQAAGTTEFVAMLSAYAILLNRYSSQNAITIGTTVLNRDDYDHFGTVGCFVNTAAIALMLDGDMTFRELVMQASDRSLEMLQYQDAPYPKVLESLNIERDPSYNPVFQTMMTSLGKKPQLKLGSGVVCQPVPFQRTGAKFDLLLYVSDVGESFEFEVEYNTDLFDAASIERMMDHYSHLLDQLALDLDVQVSRVSVIPDDEKRLILDVWNDTQVEYPKTNVIDMIEAQASQTPEAVAVEFKDRSLTYSELNSLTNRVARFLLTKQGTNGEFVGVYMDRSIEMVVALVSIMKAGLAYVPIDSEYPADRIRYMIEDSGVPLILTQEWHLEALAEFDTEAVVLAGLELSAFDESNVERNLGPDSSCYMIYTSGSTGRPKGVVNRHEALFNRLYWMQSAYQLTGQDHILQKTPFSFDVSVWEFFWPLMFGARIVMAEPGGHRDPEYLKGVIQEKQVSVMHFVPSMLNVFLEEDDLADFCSSLRLVFCSGEALPYTAVEKFYATLTCELHNLYGPTEAAIDVSYWACTLEYPGNVVPIGKPIDNVRLYVLDPHMQIQPIKAPGELYIGGVALARGYHNRDDLTEKAFVPDPFSAEPGARLYKTGDLACYLPDGQIQYLTRIDNQVKLRGFRIELGEIEAVVRRMPGVRDAAVVVHEAKGTKMLCAYVVADAFDSQVARDWVAEQLPEFMVPRVFVQVPQLVTTANGKLDRKCLPDPFAGLDLTEAVVQPSTEQERLLLQIWQDVLGQEQIGVETNFFRLGGDSILSIRVAAKLRELGYGVEVHEIFANPTIRQLAKKMTSAGQWTEEVIAPFQLVDAADRKQLGAEIEDAWPLATLQSGMIYHSMLHEESPVYHDIFAYDIEAPMQAELVIEALRAVVANRPQLRSAFDLETFSEPLQLIYSKAEPTVEMADIRHLDVSEQEEAINRWIEGEKSRGFDFAQAPLFRVQIHIRSELVFNLGLSFHHAILDGWSVALVLSDFRKAYASLLNGIQEASLALEQEQLPYSTYVVLEQQSLRDPAHEKFWLSKVSGVSPALNFLGAENHVQRKPGAAASLEQVIPEQLRTEFQTVARELNLPLKSVLLAVHLHVLSRMAGTRDVGTGLVVNGRPELQGAEDAAGLFLNTIPLMTELAPDTWPSVFQRVFELEQEAMQYRRYPLAEILKRSGQKELFDIAFNYTDFHVYGEQGDSTVKILDARYFEQTNLPVVVHAHRDNFTDQLGLTVNYDAAHVEDSRVRQYLELFLAVAADAMSDKEVSGLSEATRRSTGARPELDGAAGTMQERQARVAPRNALEEQIADIVSTALGMEDISIDDDFMRLGMDSIIAIRVVAKIKRIGIKLSLQDVFEKTTIRQLAELGASKHGSDLQSARMTPFELVPEQERVFPPDVVDAYPATAMQLYMISKNQIDLAQSVYQDVFAYHLGLPLQEDVLRDCLAQLMQEHETFRTAFAFDGYSVPMQLVYRSVQPQLEVADISFLSEAEREESFRNWFEGEKGSGFDLSAPGLFRFYAHRCGPEDFKLTLSFHHAVIDGWSLSLFLQQLVQLYREAISSGAGKRPQLPTLKYRDYVKVEQESRSSEELRAFWSQELRDFRYNSLLLQERGEHGARWSESKICFAAKTQEDLRSLAKRLGVPVKHVLLAGHLAVISQLCGEKDVLTGVFANGRPEEEEAENVLGMFLNFVPFRQEVNGQTWADLIQATFDTERRCLPYRRYPLASIQDDLGQERLFETVFNYTQFKHYSDLTLQDVQWFEHTDFVLLANMGHDLQNRLVLTLNADGRVLSKQQLELIGQTYEAVYNRVIEDAQAGVELNMQELVQS</sequence>
<dbReference type="FunFam" id="2.30.38.10:FF:000001">
    <property type="entry name" value="Non-ribosomal peptide synthetase PvdI"/>
    <property type="match status" value="1"/>
</dbReference>
<dbReference type="PROSITE" id="PS00455">
    <property type="entry name" value="AMP_BINDING"/>
    <property type="match status" value="1"/>
</dbReference>
<evidence type="ECO:0000256" key="2">
    <source>
        <dbReference type="ARBA" id="ARBA00006432"/>
    </source>
</evidence>
<dbReference type="CDD" id="cd19531">
    <property type="entry name" value="LCL_NRPS-like"/>
    <property type="match status" value="1"/>
</dbReference>
<dbReference type="EMBL" id="CP021434">
    <property type="protein sequence ID" value="ARU60860.1"/>
    <property type="molecule type" value="Genomic_DNA"/>
</dbReference>
<feature type="region of interest" description="Disordered" evidence="6">
    <location>
        <begin position="1514"/>
        <end position="1545"/>
    </location>
</feature>
<dbReference type="Gene3D" id="1.10.1200.10">
    <property type="entry name" value="ACP-like"/>
    <property type="match status" value="2"/>
</dbReference>